<dbReference type="OrthoDB" id="3268967at2759"/>
<evidence type="ECO:0000313" key="2">
    <source>
        <dbReference type="EMBL" id="KIM78729.1"/>
    </source>
</evidence>
<dbReference type="HOGENOM" id="CLU_180976_0_0_1"/>
<accession>A0A0C3BEY8</accession>
<feature type="non-terminal residue" evidence="1">
    <location>
        <position position="1"/>
    </location>
</feature>
<reference evidence="1" key="3">
    <citation type="submission" date="2015-02" db="EMBL/GenBank/DDBJ databases">
        <title>Evolutionary Origins and Diversification of the Mycorrhizal Mutualists.</title>
        <authorList>
            <consortium name="DOE Joint Genome Institute"/>
            <consortium name="Mycorrhizal Genomics Consortium"/>
            <person name="Kohler A."/>
            <person name="Kuo A."/>
            <person name="Nagy L.G."/>
            <person name="Floudas D."/>
            <person name="Copeland A."/>
            <person name="Barry K.W."/>
            <person name="Cichocki N."/>
            <person name="Veneault-Fourrey C."/>
            <person name="LaButti K."/>
            <person name="Lindquist E.A."/>
            <person name="Lipzen A."/>
            <person name="Lundell T."/>
            <person name="Morin E."/>
            <person name="Murat C."/>
            <person name="Riley R."/>
            <person name="Ohm R."/>
            <person name="Sun H."/>
            <person name="Tunlid A."/>
            <person name="Henrissat B."/>
            <person name="Grigoriev I.V."/>
            <person name="Hibbett D.S."/>
            <person name="Martin F."/>
        </authorList>
    </citation>
    <scope>NUCLEOTIDE SEQUENCE</scope>
    <source>
        <strain evidence="1 3">F 1598</strain>
    </source>
</reference>
<reference evidence="3" key="2">
    <citation type="submission" date="2015-01" db="EMBL/GenBank/DDBJ databases">
        <title>Evolutionary Origins and Diversification of the Mycorrhizal Mutualists.</title>
        <authorList>
            <consortium name="DOE Joint Genome Institute"/>
            <consortium name="Mycorrhizal Genomics Consortium"/>
            <person name="Kohler A."/>
            <person name="Kuo A."/>
            <person name="Nagy L.G."/>
            <person name="Floudas D."/>
            <person name="Copeland A."/>
            <person name="Barry K.W."/>
            <person name="Cichocki N."/>
            <person name="Veneault-Fourrey C."/>
            <person name="LaButti K."/>
            <person name="Lindquist E.A."/>
            <person name="Lipzen A."/>
            <person name="Lundell T."/>
            <person name="Morin E."/>
            <person name="Murat C."/>
            <person name="Riley R."/>
            <person name="Ohm R."/>
            <person name="Sun H."/>
            <person name="Tunlid A."/>
            <person name="Henrissat B."/>
            <person name="Grigoriev I.V."/>
            <person name="Hibbett D.S."/>
            <person name="Martin F."/>
        </authorList>
    </citation>
    <scope>NUCLEOTIDE SEQUENCE [LARGE SCALE GENOMIC DNA]</scope>
    <source>
        <strain evidence="2 3">F 1598</strain>
    </source>
</reference>
<dbReference type="AlphaFoldDB" id="A0A0C3BEY8"/>
<evidence type="ECO:0000313" key="1">
    <source>
        <dbReference type="EMBL" id="KIM75892.1"/>
    </source>
</evidence>
<dbReference type="EMBL" id="KN833014">
    <property type="protein sequence ID" value="KIM78729.1"/>
    <property type="molecule type" value="Genomic_DNA"/>
</dbReference>
<dbReference type="Proteomes" id="UP000054166">
    <property type="component" value="Unassembled WGS sequence"/>
</dbReference>
<evidence type="ECO:0000313" key="3">
    <source>
        <dbReference type="Proteomes" id="UP000054166"/>
    </source>
</evidence>
<organism evidence="1 3">
    <name type="scientific">Piloderma croceum (strain F 1598)</name>
    <dbReference type="NCBI Taxonomy" id="765440"/>
    <lineage>
        <taxon>Eukaryota</taxon>
        <taxon>Fungi</taxon>
        <taxon>Dikarya</taxon>
        <taxon>Basidiomycota</taxon>
        <taxon>Agaricomycotina</taxon>
        <taxon>Agaricomycetes</taxon>
        <taxon>Agaricomycetidae</taxon>
        <taxon>Atheliales</taxon>
        <taxon>Atheliaceae</taxon>
        <taxon>Piloderma</taxon>
    </lineage>
</organism>
<dbReference type="STRING" id="765440.A0A0C3BEY8"/>
<protein>
    <submittedName>
        <fullName evidence="1">Uncharacterized protein</fullName>
    </submittedName>
</protein>
<proteinExistence type="predicted"/>
<name>A0A0C3BEY8_PILCF</name>
<keyword evidence="3" id="KW-1185">Reference proteome</keyword>
<gene>
    <name evidence="2" type="ORF">PILCRDRAFT_39909</name>
    <name evidence="1" type="ORF">PILCRDRAFT_55313</name>
</gene>
<reference evidence="1 3" key="1">
    <citation type="submission" date="2014-04" db="EMBL/GenBank/DDBJ databases">
        <authorList>
            <consortium name="DOE Joint Genome Institute"/>
            <person name="Kuo A."/>
            <person name="Tarkka M."/>
            <person name="Buscot F."/>
            <person name="Kohler A."/>
            <person name="Nagy L.G."/>
            <person name="Floudas D."/>
            <person name="Copeland A."/>
            <person name="Barry K.W."/>
            <person name="Cichocki N."/>
            <person name="Veneault-Fourrey C."/>
            <person name="LaButti K."/>
            <person name="Lindquist E.A."/>
            <person name="Lipzen A."/>
            <person name="Lundell T."/>
            <person name="Morin E."/>
            <person name="Murat C."/>
            <person name="Sun H."/>
            <person name="Tunlid A."/>
            <person name="Henrissat B."/>
            <person name="Grigoriev I.V."/>
            <person name="Hibbett D.S."/>
            <person name="Martin F."/>
            <person name="Nordberg H.P."/>
            <person name="Cantor M.N."/>
            <person name="Hua S.X."/>
        </authorList>
    </citation>
    <scope>NUCLEOTIDE SEQUENCE [LARGE SCALE GENOMIC DNA]</scope>
    <source>
        <strain evidence="1 3">F 1598</strain>
    </source>
</reference>
<sequence>KVFPHYDGPYNIFDVHAETSNYTLKLPNSPNTYPTYHTSELRLFLANDAVLFLAHKLSQLQPIKKTSNGLKEYLVQEIIDSH</sequence>
<dbReference type="EMBL" id="KN833041">
    <property type="protein sequence ID" value="KIM75892.1"/>
    <property type="molecule type" value="Genomic_DNA"/>
</dbReference>
<feature type="non-terminal residue" evidence="1">
    <location>
        <position position="82"/>
    </location>
</feature>